<feature type="transmembrane region" description="Helical" evidence="1">
    <location>
        <begin position="68"/>
        <end position="86"/>
    </location>
</feature>
<dbReference type="AlphaFoldDB" id="A0A1H3H440"/>
<reference evidence="3" key="1">
    <citation type="submission" date="2016-10" db="EMBL/GenBank/DDBJ databases">
        <authorList>
            <person name="Varghese N."/>
            <person name="Submissions S."/>
        </authorList>
    </citation>
    <scope>NUCLEOTIDE SEQUENCE [LARGE SCALE GENOMIC DNA]</scope>
    <source>
        <strain evidence="3">CGMCC 1.10118</strain>
    </source>
</reference>
<keyword evidence="1" id="KW-0812">Transmembrane</keyword>
<keyword evidence="1" id="KW-0472">Membrane</keyword>
<evidence type="ECO:0000256" key="1">
    <source>
        <dbReference type="SAM" id="Phobius"/>
    </source>
</evidence>
<keyword evidence="1" id="KW-1133">Transmembrane helix</keyword>
<evidence type="ECO:0000313" key="2">
    <source>
        <dbReference type="EMBL" id="SDY09688.1"/>
    </source>
</evidence>
<accession>A0A1H3H440</accession>
<protein>
    <submittedName>
        <fullName evidence="2">Uncharacterized protein</fullName>
    </submittedName>
</protein>
<name>A0A1H3H440_9EURY</name>
<keyword evidence="3" id="KW-1185">Reference proteome</keyword>
<sequence length="223" mass="24255">MVCYAGVPSPAGSVSGRKAGGPLAVRTAGIGVGATGIARQHIEMGTAPLAREVAQAIGGDPAMASIRLIGPAVAMGAVAFGLPWVFNRRRSVAERHGVGLRRFGRRCEDTGRVKRGRLRNDIGRTVRLREERRMSSNYLFELAWAASDTRKLRHPSLRDEDCGGTAGIHTTGADPPRRFGSLEFVSFNPLIAYSRLLRFLRRAGDIRICQKLPTSFILSDRTM</sequence>
<organism evidence="2 3">
    <name type="scientific">Halobellus clavatus</name>
    <dbReference type="NCBI Taxonomy" id="660517"/>
    <lineage>
        <taxon>Archaea</taxon>
        <taxon>Methanobacteriati</taxon>
        <taxon>Methanobacteriota</taxon>
        <taxon>Stenosarchaea group</taxon>
        <taxon>Halobacteria</taxon>
        <taxon>Halobacteriales</taxon>
        <taxon>Haloferacaceae</taxon>
        <taxon>Halobellus</taxon>
    </lineage>
</organism>
<dbReference type="STRING" id="660517.SAMN04487946_106124"/>
<gene>
    <name evidence="2" type="ORF">SAMN04487946_106124</name>
</gene>
<evidence type="ECO:0000313" key="3">
    <source>
        <dbReference type="Proteomes" id="UP000199170"/>
    </source>
</evidence>
<dbReference type="Proteomes" id="UP000199170">
    <property type="component" value="Unassembled WGS sequence"/>
</dbReference>
<dbReference type="EMBL" id="FNPB01000006">
    <property type="protein sequence ID" value="SDY09688.1"/>
    <property type="molecule type" value="Genomic_DNA"/>
</dbReference>
<proteinExistence type="predicted"/>